<comment type="caution">
    <text evidence="3">The sequence shown here is derived from an EMBL/GenBank/DDBJ whole genome shotgun (WGS) entry which is preliminary data.</text>
</comment>
<feature type="transmembrane region" description="Helical" evidence="1">
    <location>
        <begin position="93"/>
        <end position="114"/>
    </location>
</feature>
<evidence type="ECO:0000313" key="4">
    <source>
        <dbReference type="Proteomes" id="UP001242480"/>
    </source>
</evidence>
<dbReference type="RefSeq" id="WP_307268988.1">
    <property type="nucleotide sequence ID" value="NZ_JAUSVX010000001.1"/>
</dbReference>
<dbReference type="Gene3D" id="3.10.310.50">
    <property type="match status" value="1"/>
</dbReference>
<keyword evidence="1" id="KW-1133">Transmembrane helix</keyword>
<dbReference type="Pfam" id="PF04536">
    <property type="entry name" value="TPM_phosphatase"/>
    <property type="match status" value="1"/>
</dbReference>
<feature type="domain" description="TPM" evidence="2">
    <location>
        <begin position="119"/>
        <end position="208"/>
    </location>
</feature>
<accession>A0ABU0J1U5</accession>
<evidence type="ECO:0000256" key="1">
    <source>
        <dbReference type="SAM" id="Phobius"/>
    </source>
</evidence>
<protein>
    <submittedName>
        <fullName evidence="3">Membrane protein</fullName>
    </submittedName>
</protein>
<dbReference type="EMBL" id="JAUSVX010000001">
    <property type="protein sequence ID" value="MDQ0468214.1"/>
    <property type="molecule type" value="Genomic_DNA"/>
</dbReference>
<name>A0ABU0J1U5_9HYPH</name>
<keyword evidence="4" id="KW-1185">Reference proteome</keyword>
<feature type="transmembrane region" description="Helical" evidence="1">
    <location>
        <begin position="44"/>
        <end position="64"/>
    </location>
</feature>
<keyword evidence="1" id="KW-0812">Transmembrane</keyword>
<dbReference type="Proteomes" id="UP001242480">
    <property type="component" value="Unassembled WGS sequence"/>
</dbReference>
<dbReference type="PANTHER" id="PTHR30373:SF8">
    <property type="entry name" value="BLL7265 PROTEIN"/>
    <property type="match status" value="1"/>
</dbReference>
<keyword evidence="1" id="KW-0472">Membrane</keyword>
<proteinExistence type="predicted"/>
<evidence type="ECO:0000313" key="3">
    <source>
        <dbReference type="EMBL" id="MDQ0468214.1"/>
    </source>
</evidence>
<sequence>MTMLLSAADHDRIAGAIAAAEARTSGEVYCVAARQASSYRLVPLAWAALASLVVPALMALWGYAPHRWPLVGEPWWPGGATSDEVDLAVRTGLVVQVVIQVAVFALVWLATWPMRVRLIVTPRSLKREHAQTMAMHQFLTRGLQRTRERTGVLIFAALAEHEVAVVADEGIHAKVGPEVWDRAVAALVAAARDGRVGDGFVDAVTLCGAVLAEHFPPRPDDVNELPDRIVEL</sequence>
<organism evidence="3 4">
    <name type="scientific">Labrys wisconsinensis</name>
    <dbReference type="NCBI Taxonomy" id="425677"/>
    <lineage>
        <taxon>Bacteria</taxon>
        <taxon>Pseudomonadati</taxon>
        <taxon>Pseudomonadota</taxon>
        <taxon>Alphaproteobacteria</taxon>
        <taxon>Hyphomicrobiales</taxon>
        <taxon>Xanthobacteraceae</taxon>
        <taxon>Labrys</taxon>
    </lineage>
</organism>
<dbReference type="PANTHER" id="PTHR30373">
    <property type="entry name" value="UPF0603 PROTEIN YGCG"/>
    <property type="match status" value="1"/>
</dbReference>
<gene>
    <name evidence="3" type="ORF">QO011_001209</name>
</gene>
<evidence type="ECO:0000259" key="2">
    <source>
        <dbReference type="Pfam" id="PF04536"/>
    </source>
</evidence>
<dbReference type="InterPro" id="IPR007621">
    <property type="entry name" value="TPM_dom"/>
</dbReference>
<reference evidence="3 4" key="1">
    <citation type="submission" date="2023-07" db="EMBL/GenBank/DDBJ databases">
        <title>Genomic Encyclopedia of Type Strains, Phase IV (KMG-IV): sequencing the most valuable type-strain genomes for metagenomic binning, comparative biology and taxonomic classification.</title>
        <authorList>
            <person name="Goeker M."/>
        </authorList>
    </citation>
    <scope>NUCLEOTIDE SEQUENCE [LARGE SCALE GENOMIC DNA]</scope>
    <source>
        <strain evidence="3 4">DSM 19619</strain>
    </source>
</reference>